<evidence type="ECO:0000256" key="4">
    <source>
        <dbReference type="ARBA" id="ARBA00022454"/>
    </source>
</evidence>
<evidence type="ECO:0000256" key="2">
    <source>
        <dbReference type="ARBA" id="ARBA00012493"/>
    </source>
</evidence>
<organism evidence="16 17">
    <name type="scientific">Aplysia californica</name>
    <name type="common">California sea hare</name>
    <dbReference type="NCBI Taxonomy" id="6500"/>
    <lineage>
        <taxon>Eukaryota</taxon>
        <taxon>Metazoa</taxon>
        <taxon>Spiralia</taxon>
        <taxon>Lophotrochozoa</taxon>
        <taxon>Mollusca</taxon>
        <taxon>Gastropoda</taxon>
        <taxon>Heterobranchia</taxon>
        <taxon>Euthyneura</taxon>
        <taxon>Tectipleura</taxon>
        <taxon>Aplysiida</taxon>
        <taxon>Aplysioidea</taxon>
        <taxon>Aplysiidae</taxon>
        <taxon>Aplysia</taxon>
    </lineage>
</organism>
<keyword evidence="7 14" id="KW-0479">Metal-binding</keyword>
<evidence type="ECO:0000256" key="5">
    <source>
        <dbReference type="ARBA" id="ARBA00022679"/>
    </source>
</evidence>
<dbReference type="Gene3D" id="3.30.70.2630">
    <property type="match status" value="1"/>
</dbReference>
<accession>A0ABM0JK04</accession>
<keyword evidence="8 14" id="KW-0460">Magnesium</keyword>
<evidence type="ECO:0000256" key="8">
    <source>
        <dbReference type="ARBA" id="ARBA00022842"/>
    </source>
</evidence>
<dbReference type="SMART" id="SM00975">
    <property type="entry name" value="Telomerase_RBD"/>
    <property type="match status" value="1"/>
</dbReference>
<dbReference type="RefSeq" id="XP_005095494.3">
    <property type="nucleotide sequence ID" value="XM_005095437.3"/>
</dbReference>
<proteinExistence type="inferred from homology"/>
<evidence type="ECO:0000256" key="6">
    <source>
        <dbReference type="ARBA" id="ARBA00022695"/>
    </source>
</evidence>
<evidence type="ECO:0000256" key="14">
    <source>
        <dbReference type="RuleBase" id="RU365061"/>
    </source>
</evidence>
<keyword evidence="6 14" id="KW-0548">Nucleotidyltransferase</keyword>
<evidence type="ECO:0000256" key="7">
    <source>
        <dbReference type="ARBA" id="ARBA00022723"/>
    </source>
</evidence>
<evidence type="ECO:0000256" key="9">
    <source>
        <dbReference type="ARBA" id="ARBA00022895"/>
    </source>
</evidence>
<dbReference type="InterPro" id="IPR021891">
    <property type="entry name" value="Telomerase_RBD"/>
</dbReference>
<feature type="domain" description="Reverse transcriptase" evidence="15">
    <location>
        <begin position="237"/>
        <end position="539"/>
    </location>
</feature>
<dbReference type="GeneID" id="101855716"/>
<comment type="similarity">
    <text evidence="1 14">Belongs to the reverse transcriptase family. Telomerase subfamily.</text>
</comment>
<dbReference type="Proteomes" id="UP000694888">
    <property type="component" value="Unplaced"/>
</dbReference>
<keyword evidence="5 14" id="KW-0808">Transferase</keyword>
<dbReference type="Gene3D" id="1.10.132.70">
    <property type="match status" value="1"/>
</dbReference>
<dbReference type="PANTHER" id="PTHR12066:SF0">
    <property type="entry name" value="TELOMERASE REVERSE TRANSCRIPTASE"/>
    <property type="match status" value="1"/>
</dbReference>
<evidence type="ECO:0000259" key="15">
    <source>
        <dbReference type="PROSITE" id="PS50878"/>
    </source>
</evidence>
<evidence type="ECO:0000256" key="1">
    <source>
        <dbReference type="ARBA" id="ARBA00008001"/>
    </source>
</evidence>
<evidence type="ECO:0000256" key="11">
    <source>
        <dbReference type="ARBA" id="ARBA00023242"/>
    </source>
</evidence>
<keyword evidence="11 14" id="KW-0539">Nucleus</keyword>
<dbReference type="SUPFAM" id="SSF56672">
    <property type="entry name" value="DNA/RNA polymerases"/>
    <property type="match status" value="1"/>
</dbReference>
<dbReference type="InterPro" id="IPR000477">
    <property type="entry name" value="RT_dom"/>
</dbReference>
<sequence length="728" mass="84952">MKCTFDYSTDNSEYTWLNFHTTSFQERLNKNYFIYSGEDSKLPFVTEMVENHRKCPYWTLLKHFCPCALDISLSAKESCCASKNGAKKNMNLSDDFLPVQSIFLFIRCIFLKVVPKSALGNKRNFNTFLKHVQTFLSIQLKGTMSLHYLCANIKVKVIPWIQAEEHRKRRTLLSSAVDFFMMKVIFPLVQSFFYVTESTTHKKRLFFFRKKTWHRLHQQSCAHFIKQCGLKLVPQAWVQEKRQKGLCLGVCTVRFLLKKPSLRPIVNMSQKSHDVSINKHLKALLLALRWLKDQHPVMLGASILSIDDIHCRWKAFTDYVKSKSIKQLYFVKIDIEKCFDTINPCLLYSVVQNQLLSQEKYHIYHYKRNIQSDGQSKVVYYQSSDKPEIECRTRQGAQFVHSFSVSSEVLLKKLQALLFANVIRLGRQHYVQSMGIPQGSSISSILCSFYYGYMDQVKLYEFQRKPNFLVRMIDDMLFVSPSRKRAEAFFTMMIEGVPEFNCKSSLRKCCATFDYSHPEFGRAHTLKPSEPLTFCGLAIDCRSLNILVDFSNNKNITVRDTVSLCLANHPGLQLKKLLSWYLRPKSYAVLFDKDINTETSIITNVLHIFMLVAVKFHSHIKQLPPKQRIESNPNFFLKLIQEMPHMFMKIVVQKLQKSQSSDQGMVSFPLSTLIVKRLCTRAFLYKLRMHDSMYKLLIKQLQVQERQRHKGQDLTIVDLSEVYRAVCL</sequence>
<dbReference type="Pfam" id="PF21399">
    <property type="entry name" value="TERT_C"/>
    <property type="match status" value="1"/>
</dbReference>
<dbReference type="Pfam" id="PF12009">
    <property type="entry name" value="Telomerase_RBD"/>
    <property type="match status" value="1"/>
</dbReference>
<dbReference type="EC" id="2.7.7.49" evidence="2 14"/>
<evidence type="ECO:0000313" key="16">
    <source>
        <dbReference type="Proteomes" id="UP000694888"/>
    </source>
</evidence>
<comment type="catalytic activity">
    <reaction evidence="13 14">
        <text>DNA(n) + a 2'-deoxyribonucleoside 5'-triphosphate = DNA(n+1) + diphosphate</text>
        <dbReference type="Rhea" id="RHEA:22508"/>
        <dbReference type="Rhea" id="RHEA-COMP:17339"/>
        <dbReference type="Rhea" id="RHEA-COMP:17340"/>
        <dbReference type="ChEBI" id="CHEBI:33019"/>
        <dbReference type="ChEBI" id="CHEBI:61560"/>
        <dbReference type="ChEBI" id="CHEBI:173112"/>
        <dbReference type="EC" id="2.7.7.49"/>
    </reaction>
</comment>
<dbReference type="GO" id="GO:0003964">
    <property type="term" value="F:RNA-directed DNA polymerase activity"/>
    <property type="evidence" value="ECO:0007669"/>
    <property type="project" value="UniProtKB-KW"/>
</dbReference>
<evidence type="ECO:0000256" key="13">
    <source>
        <dbReference type="ARBA" id="ARBA00048173"/>
    </source>
</evidence>
<evidence type="ECO:0000256" key="3">
    <source>
        <dbReference type="ARBA" id="ARBA00016182"/>
    </source>
</evidence>
<name>A0ABM0JK04_APLCA</name>
<dbReference type="InterPro" id="IPR049139">
    <property type="entry name" value="TERT_C"/>
</dbReference>
<dbReference type="InterPro" id="IPR003545">
    <property type="entry name" value="Telomerase_RT"/>
</dbReference>
<keyword evidence="16" id="KW-1185">Reference proteome</keyword>
<evidence type="ECO:0000313" key="17">
    <source>
        <dbReference type="RefSeq" id="XP_005095494.3"/>
    </source>
</evidence>
<dbReference type="Pfam" id="PF00078">
    <property type="entry name" value="RVT_1"/>
    <property type="match status" value="1"/>
</dbReference>
<gene>
    <name evidence="17" type="primary">LOC101855716</name>
</gene>
<evidence type="ECO:0000256" key="10">
    <source>
        <dbReference type="ARBA" id="ARBA00022918"/>
    </source>
</evidence>
<comment type="subcellular location">
    <subcellularLocation>
        <location evidence="14">Nucleus</location>
    </subcellularLocation>
    <subcellularLocation>
        <location evidence="14">Chromosome</location>
        <location evidence="14">Telomere</location>
    </subcellularLocation>
</comment>
<comment type="function">
    <text evidence="14">Telomerase is a ribonucleoprotein enzyme essential for the replication of chromosome termini in most eukaryotes. It elongates telomeres. It is a reverse transcriptase that adds simple sequence repeats to chromosome ends by copying a template sequence within the RNA component of the enzyme.</text>
</comment>
<evidence type="ECO:0000256" key="12">
    <source>
        <dbReference type="ARBA" id="ARBA00032044"/>
    </source>
</evidence>
<dbReference type="Gene3D" id="1.10.357.90">
    <property type="match status" value="1"/>
</dbReference>
<dbReference type="InterPro" id="IPR043502">
    <property type="entry name" value="DNA/RNA_pol_sf"/>
</dbReference>
<dbReference type="PRINTS" id="PR01365">
    <property type="entry name" value="TELOMERASERT"/>
</dbReference>
<keyword evidence="4 14" id="KW-0158">Chromosome</keyword>
<dbReference type="CDD" id="cd01648">
    <property type="entry name" value="TERT"/>
    <property type="match status" value="1"/>
</dbReference>
<dbReference type="PANTHER" id="PTHR12066">
    <property type="entry name" value="TELOMERASE REVERSE TRANSCRIPTASE"/>
    <property type="match status" value="1"/>
</dbReference>
<protein>
    <recommendedName>
        <fullName evidence="3 14">Telomerase reverse transcriptase</fullName>
        <ecNumber evidence="2 14">2.7.7.49</ecNumber>
    </recommendedName>
    <alternativeName>
        <fullName evidence="12 14">Telomerase catalytic subunit</fullName>
    </alternativeName>
</protein>
<reference evidence="17" key="1">
    <citation type="submission" date="2025-08" db="UniProtKB">
        <authorList>
            <consortium name="RefSeq"/>
        </authorList>
    </citation>
    <scope>IDENTIFICATION</scope>
</reference>
<keyword evidence="10 14" id="KW-0695">RNA-directed DNA polymerase</keyword>
<dbReference type="PROSITE" id="PS50878">
    <property type="entry name" value="RT_POL"/>
    <property type="match status" value="1"/>
</dbReference>
<keyword evidence="9 14" id="KW-0779">Telomere</keyword>